<reference evidence="1 2" key="1">
    <citation type="journal article" date="2008" name="Nature">
        <title>The genome of Laccaria bicolor provides insights into mycorrhizal symbiosis.</title>
        <authorList>
            <person name="Martin F."/>
            <person name="Aerts A."/>
            <person name="Ahren D."/>
            <person name="Brun A."/>
            <person name="Danchin E.G.J."/>
            <person name="Duchaussoy F."/>
            <person name="Gibon J."/>
            <person name="Kohler A."/>
            <person name="Lindquist E."/>
            <person name="Pereda V."/>
            <person name="Salamov A."/>
            <person name="Shapiro H.J."/>
            <person name="Wuyts J."/>
            <person name="Blaudez D."/>
            <person name="Buee M."/>
            <person name="Brokstein P."/>
            <person name="Canbaeck B."/>
            <person name="Cohen D."/>
            <person name="Courty P.E."/>
            <person name="Coutinho P.M."/>
            <person name="Delaruelle C."/>
            <person name="Detter J.C."/>
            <person name="Deveau A."/>
            <person name="DiFazio S."/>
            <person name="Duplessis S."/>
            <person name="Fraissinet-Tachet L."/>
            <person name="Lucic E."/>
            <person name="Frey-Klett P."/>
            <person name="Fourrey C."/>
            <person name="Feussner I."/>
            <person name="Gay G."/>
            <person name="Grimwood J."/>
            <person name="Hoegger P.J."/>
            <person name="Jain P."/>
            <person name="Kilaru S."/>
            <person name="Labbe J."/>
            <person name="Lin Y.C."/>
            <person name="Legue V."/>
            <person name="Le Tacon F."/>
            <person name="Marmeisse R."/>
            <person name="Melayah D."/>
            <person name="Montanini B."/>
            <person name="Muratet M."/>
            <person name="Nehls U."/>
            <person name="Niculita-Hirzel H."/>
            <person name="Oudot-Le Secq M.P."/>
            <person name="Peter M."/>
            <person name="Quesneville H."/>
            <person name="Rajashekar B."/>
            <person name="Reich M."/>
            <person name="Rouhier N."/>
            <person name="Schmutz J."/>
            <person name="Yin T."/>
            <person name="Chalot M."/>
            <person name="Henrissat B."/>
            <person name="Kuees U."/>
            <person name="Lucas S."/>
            <person name="Van de Peer Y."/>
            <person name="Podila G.K."/>
            <person name="Polle A."/>
            <person name="Pukkila P.J."/>
            <person name="Richardson P.M."/>
            <person name="Rouze P."/>
            <person name="Sanders I.R."/>
            <person name="Stajich J.E."/>
            <person name="Tunlid A."/>
            <person name="Tuskan G."/>
            <person name="Grigoriev I.V."/>
        </authorList>
    </citation>
    <scope>NUCLEOTIDE SEQUENCE [LARGE SCALE GENOMIC DNA]</scope>
    <source>
        <strain evidence="2">S238N-H82 / ATCC MYA-4686</strain>
    </source>
</reference>
<dbReference type="AlphaFoldDB" id="B0CX48"/>
<gene>
    <name evidence="1" type="ORF">LACBIDRAFT_308758</name>
</gene>
<keyword evidence="2" id="KW-1185">Reference proteome</keyword>
<dbReference type="InParanoid" id="B0CX48"/>
<sequence length="317" mass="35111">MCLLSPAISIHPPSGLSKKIRKLFKKDKKPPKKEGLGATAMDLSSPLTLNIYSHCIRLYPTVPSTVSDDNLAILPLTSGIDSPDTTSTCLLRGSLADFLQYSRQEASKWLIDIAHDICDPLNRRGSLVVYKEQQWILVANTDPLTASMYCYDLPPGVTVSLSKISQRAGKSVTSSAASADENTLANRLKGRDGKCWMSGIIAPLANSHIVPKRMGDDTARIIFQTFTSIPPPPNLTLSDEIFCLSLSLTLDTWFDEYELGFRFVSPNVYECHLFINPDREDSGANEDLDWTIFGAFTKELRVNYPIIHGRRVSPPHP</sequence>
<evidence type="ECO:0000313" key="1">
    <source>
        <dbReference type="EMBL" id="EDR13612.1"/>
    </source>
</evidence>
<dbReference type="OrthoDB" id="3141919at2759"/>
<protein>
    <submittedName>
        <fullName evidence="1">Predicted protein</fullName>
    </submittedName>
</protein>
<dbReference type="GeneID" id="6071610"/>
<evidence type="ECO:0000313" key="2">
    <source>
        <dbReference type="Proteomes" id="UP000001194"/>
    </source>
</evidence>
<dbReference type="RefSeq" id="XP_001876110.1">
    <property type="nucleotide sequence ID" value="XM_001876075.1"/>
</dbReference>
<name>B0CX48_LACBS</name>
<dbReference type="HOGENOM" id="CLU_046303_0_0_1"/>
<accession>B0CX48</accession>
<dbReference type="EMBL" id="DS547093">
    <property type="protein sequence ID" value="EDR13612.1"/>
    <property type="molecule type" value="Genomic_DNA"/>
</dbReference>
<proteinExistence type="predicted"/>
<organism evidence="2">
    <name type="scientific">Laccaria bicolor (strain S238N-H82 / ATCC MYA-4686)</name>
    <name type="common">Bicoloured deceiver</name>
    <name type="synonym">Laccaria laccata var. bicolor</name>
    <dbReference type="NCBI Taxonomy" id="486041"/>
    <lineage>
        <taxon>Eukaryota</taxon>
        <taxon>Fungi</taxon>
        <taxon>Dikarya</taxon>
        <taxon>Basidiomycota</taxon>
        <taxon>Agaricomycotina</taxon>
        <taxon>Agaricomycetes</taxon>
        <taxon>Agaricomycetidae</taxon>
        <taxon>Agaricales</taxon>
        <taxon>Agaricineae</taxon>
        <taxon>Hydnangiaceae</taxon>
        <taxon>Laccaria</taxon>
    </lineage>
</organism>
<dbReference type="KEGG" id="lbc:LACBIDRAFT_308758"/>
<dbReference type="Proteomes" id="UP000001194">
    <property type="component" value="Unassembled WGS sequence"/>
</dbReference>